<keyword evidence="5 9" id="KW-0812">Transmembrane</keyword>
<dbReference type="GO" id="GO:0005886">
    <property type="term" value="C:plasma membrane"/>
    <property type="evidence" value="ECO:0007669"/>
    <property type="project" value="UniProtKB-SubCell"/>
</dbReference>
<evidence type="ECO:0000256" key="1">
    <source>
        <dbReference type="ARBA" id="ARBA00004429"/>
    </source>
</evidence>
<dbReference type="InterPro" id="IPR055348">
    <property type="entry name" value="DctQ"/>
</dbReference>
<feature type="transmembrane region" description="Helical" evidence="9">
    <location>
        <begin position="101"/>
        <end position="120"/>
    </location>
</feature>
<proteinExistence type="inferred from homology"/>
<evidence type="ECO:0000259" key="10">
    <source>
        <dbReference type="Pfam" id="PF04290"/>
    </source>
</evidence>
<feature type="transmembrane region" description="Helical" evidence="9">
    <location>
        <begin position="29"/>
        <end position="52"/>
    </location>
</feature>
<dbReference type="Proteomes" id="UP000262712">
    <property type="component" value="Chromosome"/>
</dbReference>
<evidence type="ECO:0000256" key="5">
    <source>
        <dbReference type="ARBA" id="ARBA00022692"/>
    </source>
</evidence>
<dbReference type="AlphaFoldDB" id="A0A2G1DIK9"/>
<dbReference type="PANTHER" id="PTHR35011:SF2">
    <property type="entry name" value="2,3-DIKETO-L-GULONATE TRAP TRANSPORTER SMALL PERMEASE PROTEIN YIAM"/>
    <property type="match status" value="1"/>
</dbReference>
<keyword evidence="2" id="KW-0813">Transport</keyword>
<keyword evidence="4" id="KW-0997">Cell inner membrane</keyword>
<evidence type="ECO:0000256" key="8">
    <source>
        <dbReference type="ARBA" id="ARBA00038436"/>
    </source>
</evidence>
<comment type="similarity">
    <text evidence="8">Belongs to the TRAP transporter small permease family.</text>
</comment>
<keyword evidence="7 9" id="KW-0472">Membrane</keyword>
<evidence type="ECO:0000313" key="11">
    <source>
        <dbReference type="EMBL" id="AXX91945.1"/>
    </source>
</evidence>
<dbReference type="GO" id="GO:0015740">
    <property type="term" value="P:C4-dicarboxylate transport"/>
    <property type="evidence" value="ECO:0007669"/>
    <property type="project" value="TreeGrafter"/>
</dbReference>
<dbReference type="EMBL" id="NXFY01000007">
    <property type="protein sequence ID" value="PHO18349.1"/>
    <property type="molecule type" value="Genomic_DNA"/>
</dbReference>
<organism evidence="12 13">
    <name type="scientific">Malaciobacter molluscorum LMG 25693</name>
    <dbReference type="NCBI Taxonomy" id="870501"/>
    <lineage>
        <taxon>Bacteria</taxon>
        <taxon>Pseudomonadati</taxon>
        <taxon>Campylobacterota</taxon>
        <taxon>Epsilonproteobacteria</taxon>
        <taxon>Campylobacterales</taxon>
        <taxon>Arcobacteraceae</taxon>
        <taxon>Malaciobacter</taxon>
    </lineage>
</organism>
<dbReference type="InterPro" id="IPR007387">
    <property type="entry name" value="TRAP_DctQ"/>
</dbReference>
<feature type="transmembrane region" description="Helical" evidence="9">
    <location>
        <begin position="64"/>
        <end position="80"/>
    </location>
</feature>
<evidence type="ECO:0000313" key="12">
    <source>
        <dbReference type="EMBL" id="PHO18349.1"/>
    </source>
</evidence>
<protein>
    <submittedName>
        <fullName evidence="12">C4-dicarboxylate ABC transporter permease</fullName>
    </submittedName>
    <submittedName>
        <fullName evidence="11">TRAP transporter, small permease subunit</fullName>
    </submittedName>
</protein>
<comment type="subcellular location">
    <subcellularLocation>
        <location evidence="1">Cell inner membrane</location>
        <topology evidence="1">Multi-pass membrane protein</topology>
    </subcellularLocation>
</comment>
<accession>A0A2G1DIK9</accession>
<dbReference type="EMBL" id="CP032098">
    <property type="protein sequence ID" value="AXX91945.1"/>
    <property type="molecule type" value="Genomic_DNA"/>
</dbReference>
<evidence type="ECO:0000256" key="7">
    <source>
        <dbReference type="ARBA" id="ARBA00023136"/>
    </source>
</evidence>
<feature type="transmembrane region" description="Helical" evidence="9">
    <location>
        <begin position="140"/>
        <end position="162"/>
    </location>
</feature>
<dbReference type="PANTHER" id="PTHR35011">
    <property type="entry name" value="2,3-DIKETO-L-GULONATE TRAP TRANSPORTER SMALL PERMEASE PROTEIN YIAM"/>
    <property type="match status" value="1"/>
</dbReference>
<evidence type="ECO:0000256" key="6">
    <source>
        <dbReference type="ARBA" id="ARBA00022989"/>
    </source>
</evidence>
<evidence type="ECO:0000313" key="14">
    <source>
        <dbReference type="Proteomes" id="UP000262712"/>
    </source>
</evidence>
<name>A0A2G1DIK9_9BACT</name>
<dbReference type="GO" id="GO:0022857">
    <property type="term" value="F:transmembrane transporter activity"/>
    <property type="evidence" value="ECO:0007669"/>
    <property type="project" value="TreeGrafter"/>
</dbReference>
<evidence type="ECO:0000256" key="4">
    <source>
        <dbReference type="ARBA" id="ARBA00022519"/>
    </source>
</evidence>
<dbReference type="Proteomes" id="UP000221222">
    <property type="component" value="Unassembled WGS sequence"/>
</dbReference>
<evidence type="ECO:0000256" key="2">
    <source>
        <dbReference type="ARBA" id="ARBA00022448"/>
    </source>
</evidence>
<feature type="domain" description="Tripartite ATP-independent periplasmic transporters DctQ component" evidence="10">
    <location>
        <begin position="38"/>
        <end position="167"/>
    </location>
</feature>
<keyword evidence="6 9" id="KW-1133">Transmembrane helix</keyword>
<evidence type="ECO:0000256" key="9">
    <source>
        <dbReference type="SAM" id="Phobius"/>
    </source>
</evidence>
<keyword evidence="13" id="KW-1185">Reference proteome</keyword>
<dbReference type="KEGG" id="amol:AMOL_0954"/>
<sequence length="189" mass="21868">MKYYFNKTSKTLQVLLDKVDNTLSKIESILLGLGVILMALNTIINVIGRFVFNHSFFFSAELNRILIILITFAGIGYAARKGRHIRMSAIYDALPKKFKKVFMIFICLITSFVMFSLFYFSLDYINKLIISGRILPSLQIPVYVTYIWVPIGFFITAIQYFLTVIKNIIEKDDVYLSTEVIDEYHDVDV</sequence>
<keyword evidence="3" id="KW-1003">Cell membrane</keyword>
<reference evidence="11 14" key="2">
    <citation type="submission" date="2018-08" db="EMBL/GenBank/DDBJ databases">
        <title>Complete genome of the Arcobacter molluscorum type strain LMG 25693.</title>
        <authorList>
            <person name="Miller W.G."/>
            <person name="Yee E."/>
            <person name="Bono J.L."/>
        </authorList>
    </citation>
    <scope>NUCLEOTIDE SEQUENCE [LARGE SCALE GENOMIC DNA]</scope>
    <source>
        <strain evidence="11 14">CECT 7696</strain>
    </source>
</reference>
<gene>
    <name evidence="11" type="ORF">AMOL_0954</name>
    <name evidence="12" type="ORF">CPU12_06405</name>
</gene>
<evidence type="ECO:0000313" key="13">
    <source>
        <dbReference type="Proteomes" id="UP000221222"/>
    </source>
</evidence>
<dbReference type="RefSeq" id="WP_099342271.1">
    <property type="nucleotide sequence ID" value="NZ_CP032098.1"/>
</dbReference>
<reference evidence="12 13" key="1">
    <citation type="submission" date="2017-09" db="EMBL/GenBank/DDBJ databases">
        <title>Arcobacter canalis sp. nov., a new species isolated from a water canal contaminated with urban sewage.</title>
        <authorList>
            <person name="Perez-Cataluna A."/>
            <person name="Salas-Masso N."/>
            <person name="Figueras M.J."/>
        </authorList>
    </citation>
    <scope>NUCLEOTIDE SEQUENCE [LARGE SCALE GENOMIC DNA]</scope>
    <source>
        <strain evidence="12 13">F98-3</strain>
    </source>
</reference>
<dbReference type="Pfam" id="PF04290">
    <property type="entry name" value="DctQ"/>
    <property type="match status" value="1"/>
</dbReference>
<evidence type="ECO:0000256" key="3">
    <source>
        <dbReference type="ARBA" id="ARBA00022475"/>
    </source>
</evidence>